<dbReference type="EMBL" id="QRUO01000014">
    <property type="protein sequence ID" value="RGR69150.1"/>
    <property type="molecule type" value="Genomic_DNA"/>
</dbReference>
<dbReference type="EMBL" id="VVYJ01000007">
    <property type="protein sequence ID" value="KAA5475910.1"/>
    <property type="molecule type" value="Genomic_DNA"/>
</dbReference>
<feature type="chain" id="PRO_5041863284" evidence="8">
    <location>
        <begin position="23"/>
        <end position="437"/>
    </location>
</feature>
<dbReference type="EMBL" id="QRKD01000001">
    <property type="protein sequence ID" value="RHH95103.1"/>
    <property type="molecule type" value="Genomic_DNA"/>
</dbReference>
<dbReference type="Proteomes" id="UP000284205">
    <property type="component" value="Unassembled WGS sequence"/>
</dbReference>
<evidence type="ECO:0000256" key="2">
    <source>
        <dbReference type="ARBA" id="ARBA00008163"/>
    </source>
</evidence>
<dbReference type="Gene3D" id="2.40.160.60">
    <property type="entry name" value="Outer membrane protein transport protein (OMPP1/FadL/TodX)"/>
    <property type="match status" value="1"/>
</dbReference>
<evidence type="ECO:0000256" key="3">
    <source>
        <dbReference type="ARBA" id="ARBA00022452"/>
    </source>
</evidence>
<evidence type="ECO:0000313" key="14">
    <source>
        <dbReference type="EMBL" id="RHD43729.1"/>
    </source>
</evidence>
<evidence type="ECO:0000256" key="1">
    <source>
        <dbReference type="ARBA" id="ARBA00004571"/>
    </source>
</evidence>
<dbReference type="SUPFAM" id="SSF56935">
    <property type="entry name" value="Porins"/>
    <property type="match status" value="1"/>
</dbReference>
<evidence type="ECO:0000256" key="6">
    <source>
        <dbReference type="ARBA" id="ARBA00023136"/>
    </source>
</evidence>
<keyword evidence="5 8" id="KW-0732">Signal</keyword>
<proteinExistence type="inferred from homology"/>
<dbReference type="STRING" id="47678.ERS852494_03055"/>
<comment type="subcellular location">
    <subcellularLocation>
        <location evidence="1">Cell outer membrane</location>
        <topology evidence="1">Multi-pass membrane protein</topology>
    </subcellularLocation>
</comment>
<evidence type="ECO:0000256" key="8">
    <source>
        <dbReference type="SAM" id="SignalP"/>
    </source>
</evidence>
<evidence type="ECO:0000256" key="7">
    <source>
        <dbReference type="ARBA" id="ARBA00023237"/>
    </source>
</evidence>
<name>A0A174R5K5_9BACE</name>
<evidence type="ECO:0000313" key="20">
    <source>
        <dbReference type="Proteomes" id="UP000368418"/>
    </source>
</evidence>
<evidence type="ECO:0000313" key="11">
    <source>
        <dbReference type="EMBL" id="KAA5475910.1"/>
    </source>
</evidence>
<accession>A0A174R5K5</accession>
<evidence type="ECO:0000256" key="5">
    <source>
        <dbReference type="ARBA" id="ARBA00022729"/>
    </source>
</evidence>
<evidence type="ECO:0000313" key="21">
    <source>
        <dbReference type="Proteomes" id="UP000427825"/>
    </source>
</evidence>
<dbReference type="Proteomes" id="UP000475905">
    <property type="component" value="Unassembled WGS sequence"/>
</dbReference>
<evidence type="ECO:0000256" key="4">
    <source>
        <dbReference type="ARBA" id="ARBA00022692"/>
    </source>
</evidence>
<sequence length="437" mass="48144">MVGFKHTLWALLLTMVTGMAIAQNNTNSPYTRYGYGDLSDQNFGNSKAMGGIAFGLRDGAQINPLNPASYTAIDSLTFLFEGGVSLQNMNISGGGVKLNAKNSSFDYLAMQFRLHRRLAMSIGLLPFSNVGYTVSDTQTATDPATGNTTAYARNYTGDGGLHQLYVGLGVKVFKDLSVGVNASYFWGDITRSRTIYYPNVSGAYNFVQQATASVSSYKLDFGAQYTKDIDKKHSVTLGVVYSPKIKLGNDYDVTTQLVSNSTGTVETSTSVAPDATLALPNTYGVGFTYNYDKRLTIGVDYSLQQWSKADFGVRTTDESIRGDFDETYAYCDRSKISVGAEYIPNLLGRSYLAHIKYRLGAYYTTPYYKINGKKATREYGVTAGFGLPVPRSRSILSISGQFVRISGQEATFVNENIFRVSIGLTFNERWFFKRRVE</sequence>
<dbReference type="EMBL" id="VVYD01000008">
    <property type="protein sequence ID" value="KAA5499003.1"/>
    <property type="molecule type" value="Genomic_DNA"/>
</dbReference>
<dbReference type="InterPro" id="IPR005017">
    <property type="entry name" value="OMPP1/FadL/TodX"/>
</dbReference>
<dbReference type="EMBL" id="VVYP01000016">
    <property type="protein sequence ID" value="KAA5462573.1"/>
    <property type="molecule type" value="Genomic_DNA"/>
</dbReference>
<dbReference type="Proteomes" id="UP000284689">
    <property type="component" value="Unassembled WGS sequence"/>
</dbReference>
<gene>
    <name evidence="15" type="ORF">DW190_02380</name>
    <name evidence="14" type="ORF">DW794_18775</name>
    <name evidence="13" type="ORF">DWY26_14860</name>
    <name evidence="9" type="ORF">ERS852494_03055</name>
    <name evidence="12" type="ORF">F2Y31_10440</name>
    <name evidence="10" type="ORF">F2Y36_13125</name>
    <name evidence="11" type="ORF">F2Y39_13500</name>
</gene>
<dbReference type="AlphaFoldDB" id="A0A174R5K5"/>
<reference evidence="9 16" key="1">
    <citation type="submission" date="2015-09" db="EMBL/GenBank/DDBJ databases">
        <authorList>
            <consortium name="Pathogen Informatics"/>
        </authorList>
    </citation>
    <scope>NUCLEOTIDE SEQUENCE [LARGE SCALE GENOMIC DNA]</scope>
    <source>
        <strain evidence="9 16">2789STDY5834880</strain>
    </source>
</reference>
<evidence type="ECO:0000313" key="19">
    <source>
        <dbReference type="Proteomes" id="UP000284689"/>
    </source>
</evidence>
<protein>
    <submittedName>
        <fullName evidence="9">Outer membrane protein transport protein (OMPP1/FadL/TodX)</fullName>
    </submittedName>
</protein>
<evidence type="ECO:0000313" key="10">
    <source>
        <dbReference type="EMBL" id="KAA5462573.1"/>
    </source>
</evidence>
<reference evidence="17 18" key="2">
    <citation type="submission" date="2018-08" db="EMBL/GenBank/DDBJ databases">
        <title>A genome reference for cultivated species of the human gut microbiota.</title>
        <authorList>
            <person name="Zou Y."/>
            <person name="Xue W."/>
            <person name="Luo G."/>
        </authorList>
    </citation>
    <scope>NUCLEOTIDE SEQUENCE [LARGE SCALE GENOMIC DNA]</scope>
    <source>
        <strain evidence="13 18">AF24-29LB</strain>
        <strain evidence="15 17">AM16-49B</strain>
        <strain evidence="14 19">AM31-16AC</strain>
    </source>
</reference>
<keyword evidence="3" id="KW-1134">Transmembrane beta strand</keyword>
<comment type="similarity">
    <text evidence="2">Belongs to the OmpP1/FadL family.</text>
</comment>
<organism evidence="9 16">
    <name type="scientific">Bacteroides caccae</name>
    <dbReference type="NCBI Taxonomy" id="47678"/>
    <lineage>
        <taxon>Bacteria</taxon>
        <taxon>Pseudomonadati</taxon>
        <taxon>Bacteroidota</taxon>
        <taxon>Bacteroidia</taxon>
        <taxon>Bacteroidales</taxon>
        <taxon>Bacteroidaceae</taxon>
        <taxon>Bacteroides</taxon>
    </lineage>
</organism>
<evidence type="ECO:0000313" key="12">
    <source>
        <dbReference type="EMBL" id="KAA5499003.1"/>
    </source>
</evidence>
<evidence type="ECO:0000313" key="18">
    <source>
        <dbReference type="Proteomes" id="UP000284205"/>
    </source>
</evidence>
<dbReference type="Proteomes" id="UP000095657">
    <property type="component" value="Unassembled WGS sequence"/>
</dbReference>
<dbReference type="EMBL" id="QSJD01000041">
    <property type="protein sequence ID" value="RHD43729.1"/>
    <property type="molecule type" value="Genomic_DNA"/>
</dbReference>
<evidence type="ECO:0000313" key="16">
    <source>
        <dbReference type="Proteomes" id="UP000095657"/>
    </source>
</evidence>
<dbReference type="RefSeq" id="WP_022042722.1">
    <property type="nucleotide sequence ID" value="NZ_CACRTB010000038.1"/>
</dbReference>
<reference evidence="20 21" key="3">
    <citation type="journal article" date="2019" name="Nat. Med.">
        <title>A library of human gut bacterial isolates paired with longitudinal multiomics data enables mechanistic microbiome research.</title>
        <authorList>
            <person name="Poyet M."/>
            <person name="Groussin M."/>
            <person name="Gibbons S.M."/>
            <person name="Avila-Pacheco J."/>
            <person name="Jiang X."/>
            <person name="Kearney S.M."/>
            <person name="Perrotta A.R."/>
            <person name="Berdy B."/>
            <person name="Zhao S."/>
            <person name="Lieberman T.D."/>
            <person name="Swanson P.K."/>
            <person name="Smith M."/>
            <person name="Roesemann S."/>
            <person name="Alexander J.E."/>
            <person name="Rich S.A."/>
            <person name="Livny J."/>
            <person name="Vlamakis H."/>
            <person name="Clish C."/>
            <person name="Bullock K."/>
            <person name="Deik A."/>
            <person name="Scott J."/>
            <person name="Pierce K.A."/>
            <person name="Xavier R.J."/>
            <person name="Alm E.J."/>
        </authorList>
    </citation>
    <scope>NUCLEOTIDE SEQUENCE [LARGE SCALE GENOMIC DNA]</scope>
    <source>
        <strain evidence="12 20">BIOML-A19</strain>
        <strain evidence="11 21">BIOML-A25</strain>
        <strain evidence="10 22">BIOML-A31</strain>
    </source>
</reference>
<feature type="signal peptide" evidence="8">
    <location>
        <begin position="1"/>
        <end position="22"/>
    </location>
</feature>
<evidence type="ECO:0000313" key="9">
    <source>
        <dbReference type="EMBL" id="CUP77729.1"/>
    </source>
</evidence>
<dbReference type="Proteomes" id="UP000368418">
    <property type="component" value="Unassembled WGS sequence"/>
</dbReference>
<keyword evidence="7" id="KW-0998">Cell outer membrane</keyword>
<evidence type="ECO:0000313" key="13">
    <source>
        <dbReference type="EMBL" id="RGR69150.1"/>
    </source>
</evidence>
<dbReference type="GO" id="GO:0009279">
    <property type="term" value="C:cell outer membrane"/>
    <property type="evidence" value="ECO:0007669"/>
    <property type="project" value="UniProtKB-SubCell"/>
</dbReference>
<evidence type="ECO:0000313" key="17">
    <source>
        <dbReference type="Proteomes" id="UP000283512"/>
    </source>
</evidence>
<dbReference type="EMBL" id="CZAI01000007">
    <property type="protein sequence ID" value="CUP77729.1"/>
    <property type="molecule type" value="Genomic_DNA"/>
</dbReference>
<evidence type="ECO:0000313" key="22">
    <source>
        <dbReference type="Proteomes" id="UP000475905"/>
    </source>
</evidence>
<evidence type="ECO:0000313" key="15">
    <source>
        <dbReference type="EMBL" id="RHH95103.1"/>
    </source>
</evidence>
<keyword evidence="6" id="KW-0472">Membrane</keyword>
<keyword evidence="4" id="KW-0812">Transmembrane</keyword>
<dbReference type="Proteomes" id="UP000427825">
    <property type="component" value="Unassembled WGS sequence"/>
</dbReference>
<dbReference type="Proteomes" id="UP000283512">
    <property type="component" value="Unassembled WGS sequence"/>
</dbReference>
<dbReference type="Pfam" id="PF03349">
    <property type="entry name" value="Toluene_X"/>
    <property type="match status" value="1"/>
</dbReference>